<protein>
    <recommendedName>
        <fullName evidence="4">Methyltransferase domain-containing protein</fullName>
    </recommendedName>
</protein>
<gene>
    <name evidence="2" type="ORF">FC18_GL000962</name>
</gene>
<comment type="caution">
    <text evidence="2">The sequence shown here is derived from an EMBL/GenBank/DDBJ whole genome shotgun (WGS) entry which is preliminary data.</text>
</comment>
<dbReference type="PATRIC" id="fig|1291052.5.peg.976"/>
<dbReference type="Gene3D" id="3.40.50.150">
    <property type="entry name" value="Vaccinia Virus protein VP39"/>
    <property type="match status" value="1"/>
</dbReference>
<evidence type="ECO:0000313" key="2">
    <source>
        <dbReference type="EMBL" id="KRM55909.1"/>
    </source>
</evidence>
<evidence type="ECO:0000256" key="1">
    <source>
        <dbReference type="SAM" id="MobiDB-lite"/>
    </source>
</evidence>
<dbReference type="AlphaFoldDB" id="A0A0R1ZN50"/>
<dbReference type="OrthoDB" id="2287604at2"/>
<dbReference type="InterPro" id="IPR029063">
    <property type="entry name" value="SAM-dependent_MTases_sf"/>
</dbReference>
<keyword evidence="3" id="KW-1185">Reference proteome</keyword>
<feature type="region of interest" description="Disordered" evidence="1">
    <location>
        <begin position="1"/>
        <end position="22"/>
    </location>
</feature>
<dbReference type="STRING" id="1291052.FC18_GL000962"/>
<sequence>MQNSSYPAMSGADMRHAKGEGSTPDWQALSHLLPDVFGKNILVLNCANGWLCRQVLAKGAIGATGVDADKDLISAARNQAGSARLRYRLLPSAFWGSIGGHFDIIVAANVSKEDALHLATIPRLLRHGHGTLAISGTPEALGVLREAVQVTDQEPGSWHTNTATQLPGGNVVLIMHRRRLYRD</sequence>
<dbReference type="CDD" id="cd02440">
    <property type="entry name" value="AdoMet_MTases"/>
    <property type="match status" value="1"/>
</dbReference>
<dbReference type="RefSeq" id="WP_054677856.1">
    <property type="nucleotide sequence ID" value="NZ_AYYO01000011.1"/>
</dbReference>
<reference evidence="2 3" key="1">
    <citation type="journal article" date="2015" name="Genome Announc.">
        <title>Expanding the biotechnology potential of lactobacilli through comparative genomics of 213 strains and associated genera.</title>
        <authorList>
            <person name="Sun Z."/>
            <person name="Harris H.M."/>
            <person name="McCann A."/>
            <person name="Guo C."/>
            <person name="Argimon S."/>
            <person name="Zhang W."/>
            <person name="Yang X."/>
            <person name="Jeffery I.B."/>
            <person name="Cooney J.C."/>
            <person name="Kagawa T.F."/>
            <person name="Liu W."/>
            <person name="Song Y."/>
            <person name="Salvetti E."/>
            <person name="Wrobel A."/>
            <person name="Rasinkangas P."/>
            <person name="Parkhill J."/>
            <person name="Rea M.C."/>
            <person name="O'Sullivan O."/>
            <person name="Ritari J."/>
            <person name="Douillard F.P."/>
            <person name="Paul Ross R."/>
            <person name="Yang R."/>
            <person name="Briner A.E."/>
            <person name="Felis G.E."/>
            <person name="de Vos W.M."/>
            <person name="Barrangou R."/>
            <person name="Klaenhammer T.R."/>
            <person name="Caufield P.W."/>
            <person name="Cui Y."/>
            <person name="Zhang H."/>
            <person name="O'Toole P.W."/>
        </authorList>
    </citation>
    <scope>NUCLEOTIDE SEQUENCE [LARGE SCALE GENOMIC DNA]</scope>
    <source>
        <strain evidence="2 3">DSM 20505</strain>
    </source>
</reference>
<accession>A0A0R1ZN50</accession>
<dbReference type="SUPFAM" id="SSF53335">
    <property type="entry name" value="S-adenosyl-L-methionine-dependent methyltransferases"/>
    <property type="match status" value="1"/>
</dbReference>
<proteinExistence type="predicted"/>
<organism evidence="2 3">
    <name type="scientific">Lacticaseibacillus sharpeae JCM 1186 = DSM 20505</name>
    <dbReference type="NCBI Taxonomy" id="1291052"/>
    <lineage>
        <taxon>Bacteria</taxon>
        <taxon>Bacillati</taxon>
        <taxon>Bacillota</taxon>
        <taxon>Bacilli</taxon>
        <taxon>Lactobacillales</taxon>
        <taxon>Lactobacillaceae</taxon>
        <taxon>Lacticaseibacillus</taxon>
    </lineage>
</organism>
<dbReference type="EMBL" id="AYYO01000011">
    <property type="protein sequence ID" value="KRM55909.1"/>
    <property type="molecule type" value="Genomic_DNA"/>
</dbReference>
<name>A0A0R1ZN50_9LACO</name>
<dbReference type="Proteomes" id="UP000051679">
    <property type="component" value="Unassembled WGS sequence"/>
</dbReference>
<evidence type="ECO:0008006" key="4">
    <source>
        <dbReference type="Google" id="ProtNLM"/>
    </source>
</evidence>
<evidence type="ECO:0000313" key="3">
    <source>
        <dbReference type="Proteomes" id="UP000051679"/>
    </source>
</evidence>